<reference evidence="10" key="2">
    <citation type="submission" date="2023-09" db="EMBL/GenBank/DDBJ databases">
        <title>Characterization of Arcobacter Isolates from Retail Chicken Sold in Supermarkets in Tbilisi, Georgia.</title>
        <authorList>
            <person name="Matthias R."/>
            <person name="Zautner A.E."/>
        </authorList>
    </citation>
    <scope>NUCLEOTIDE SEQUENCE</scope>
    <source>
        <strain evidence="10">LEO 108</strain>
        <strain evidence="9">LEO 109</strain>
    </source>
</reference>
<evidence type="ECO:0000313" key="9">
    <source>
        <dbReference type="EMBL" id="WNL12216.1"/>
    </source>
</evidence>
<dbReference type="GO" id="GO:0015288">
    <property type="term" value="F:porin activity"/>
    <property type="evidence" value="ECO:0007669"/>
    <property type="project" value="TreeGrafter"/>
</dbReference>
<dbReference type="EMBL" id="CP134845">
    <property type="protein sequence ID" value="WNL15661.1"/>
    <property type="molecule type" value="Genomic_DNA"/>
</dbReference>
<dbReference type="EMBL" id="CP134844">
    <property type="protein sequence ID" value="WNL12216.1"/>
    <property type="molecule type" value="Genomic_DNA"/>
</dbReference>
<keyword evidence="5" id="KW-0812">Transmembrane</keyword>
<dbReference type="AlphaFoldDB" id="A0AA96I2Z3"/>
<organism evidence="10">
    <name type="scientific">Arcobacter sp. AZ-2023</name>
    <dbReference type="NCBI Taxonomy" id="3074453"/>
    <lineage>
        <taxon>Bacteria</taxon>
        <taxon>Pseudomonadati</taxon>
        <taxon>Campylobacterota</taxon>
        <taxon>Epsilonproteobacteria</taxon>
        <taxon>Campylobacterales</taxon>
        <taxon>Arcobacteraceae</taxon>
        <taxon>Arcobacter</taxon>
    </lineage>
</organism>
<dbReference type="EMBL" id="CP134850">
    <property type="protein sequence ID" value="WNL20593.1"/>
    <property type="molecule type" value="Genomic_DNA"/>
</dbReference>
<evidence type="ECO:0000256" key="3">
    <source>
        <dbReference type="ARBA" id="ARBA00022448"/>
    </source>
</evidence>
<keyword evidence="6" id="KW-0472">Membrane</keyword>
<dbReference type="SUPFAM" id="SSF56954">
    <property type="entry name" value="Outer membrane efflux proteins (OEP)"/>
    <property type="match status" value="1"/>
</dbReference>
<dbReference type="GO" id="GO:0015562">
    <property type="term" value="F:efflux transmembrane transporter activity"/>
    <property type="evidence" value="ECO:0007669"/>
    <property type="project" value="InterPro"/>
</dbReference>
<accession>A0AA96I2Z3</accession>
<evidence type="ECO:0000256" key="7">
    <source>
        <dbReference type="ARBA" id="ARBA00023237"/>
    </source>
</evidence>
<proteinExistence type="inferred from homology"/>
<feature type="signal peptide" evidence="8">
    <location>
        <begin position="1"/>
        <end position="21"/>
    </location>
</feature>
<protein>
    <submittedName>
        <fullName evidence="10">TolC family protein</fullName>
    </submittedName>
</protein>
<dbReference type="EMBL" id="CP134851">
    <property type="protein sequence ID" value="WNL23236.1"/>
    <property type="molecule type" value="Genomic_DNA"/>
</dbReference>
<evidence type="ECO:0000256" key="1">
    <source>
        <dbReference type="ARBA" id="ARBA00004442"/>
    </source>
</evidence>
<evidence type="ECO:0000313" key="12">
    <source>
        <dbReference type="EMBL" id="WNL20593.1"/>
    </source>
</evidence>
<evidence type="ECO:0000313" key="13">
    <source>
        <dbReference type="EMBL" id="WNL23236.1"/>
    </source>
</evidence>
<evidence type="ECO:0000313" key="11">
    <source>
        <dbReference type="EMBL" id="WNL18458.1"/>
    </source>
</evidence>
<comment type="similarity">
    <text evidence="2">Belongs to the outer membrane factor (OMF) (TC 1.B.17) family.</text>
</comment>
<sequence>MKNKFLATVFLTSFGICSLNAESIGMFEAYSMALNNSHEAKSLDYQLQADEELVSQAYSQILPQVTTQMAKINVKEKVNSKYSSVGQIEQDVTDKTINLSQVIFNADLFTRIDVEKSRVDIMKAEKGLQKQELAKKVFNGYLEILKSKNKIELNNSYLKYNEYNLLSMEKKHQMDLASKMDYLETKVEYNNARVELRKEEDLLNANILEFKNLIGSDNFELASFDTTKKINVVVDDINRSIANVDNMYSNMLIKKSESTAAFHKSEMNNAMSKHLPTFDFEASYSKYDIDNPSSDYNNDNRKQFMFVFRLPLFQGGYALSKTRESKMRYKSAMEDLEDIKAKTNIDYEKYKSVFDSSMKMLPLYQESLENAVLFKESIEQGHSFGLKSIIDVYEANNKVYEIKYEYLDNLYELIDAYVNLLILTNNFDDLRMVDLLIAKY</sequence>
<evidence type="ECO:0000256" key="8">
    <source>
        <dbReference type="SAM" id="SignalP"/>
    </source>
</evidence>
<dbReference type="EMBL" id="CP134852">
    <property type="protein sequence ID" value="WNL25872.1"/>
    <property type="molecule type" value="Genomic_DNA"/>
</dbReference>
<dbReference type="InterPro" id="IPR003423">
    <property type="entry name" value="OMP_efflux"/>
</dbReference>
<dbReference type="PANTHER" id="PTHR30026:SF20">
    <property type="entry name" value="OUTER MEMBRANE PROTEIN TOLC"/>
    <property type="match status" value="1"/>
</dbReference>
<feature type="chain" id="PRO_5041631204" evidence="8">
    <location>
        <begin position="22"/>
        <end position="440"/>
    </location>
</feature>
<comment type="subcellular location">
    <subcellularLocation>
        <location evidence="1">Cell outer membrane</location>
    </subcellularLocation>
</comment>
<keyword evidence="4" id="KW-1134">Transmembrane beta strand</keyword>
<dbReference type="PANTHER" id="PTHR30026">
    <property type="entry name" value="OUTER MEMBRANE PROTEIN TOLC"/>
    <property type="match status" value="1"/>
</dbReference>
<evidence type="ECO:0000313" key="10">
    <source>
        <dbReference type="EMBL" id="WNL15661.1"/>
    </source>
</evidence>
<evidence type="ECO:0000256" key="5">
    <source>
        <dbReference type="ARBA" id="ARBA00022692"/>
    </source>
</evidence>
<evidence type="ECO:0000256" key="6">
    <source>
        <dbReference type="ARBA" id="ARBA00023136"/>
    </source>
</evidence>
<reference evidence="11" key="1">
    <citation type="submission" date="2023-09" db="EMBL/GenBank/DDBJ databases">
        <title>Arcobacter tbilisiensis sp. nov. isolated from chicken meat in Tbilisi, Georgia.</title>
        <authorList>
            <person name="Matthias R."/>
            <person name="Zautner A.E."/>
        </authorList>
    </citation>
    <scope>NUCLEOTIDE SEQUENCE</scope>
    <source>
        <strain evidence="14">LEO 70</strain>
        <strain evidence="13">LEO 74</strain>
        <strain evidence="12">LEO 79</strain>
        <strain evidence="11">LEO 99</strain>
    </source>
</reference>
<evidence type="ECO:0000256" key="4">
    <source>
        <dbReference type="ARBA" id="ARBA00022452"/>
    </source>
</evidence>
<keyword evidence="7" id="KW-0998">Cell outer membrane</keyword>
<dbReference type="InterPro" id="IPR051906">
    <property type="entry name" value="TolC-like"/>
</dbReference>
<dbReference type="GO" id="GO:0009279">
    <property type="term" value="C:cell outer membrane"/>
    <property type="evidence" value="ECO:0007669"/>
    <property type="project" value="UniProtKB-SubCell"/>
</dbReference>
<gene>
    <name evidence="10" type="ORF">RJG51_05665</name>
    <name evidence="9" type="ORF">RJG52_09925</name>
    <name evidence="11" type="ORF">RJG53_07605</name>
    <name evidence="13" type="ORF">RJG55_09925</name>
    <name evidence="12" type="ORF">RJG56_07455</name>
    <name evidence="14" type="ORF">RJG57_01460</name>
</gene>
<dbReference type="Gene3D" id="1.20.1600.10">
    <property type="entry name" value="Outer membrane efflux proteins (OEP)"/>
    <property type="match status" value="1"/>
</dbReference>
<name>A0AA96I2Z3_9BACT</name>
<evidence type="ECO:0000256" key="2">
    <source>
        <dbReference type="ARBA" id="ARBA00007613"/>
    </source>
</evidence>
<evidence type="ECO:0000313" key="14">
    <source>
        <dbReference type="EMBL" id="WNL25872.1"/>
    </source>
</evidence>
<dbReference type="Pfam" id="PF02321">
    <property type="entry name" value="OEP"/>
    <property type="match status" value="2"/>
</dbReference>
<keyword evidence="3" id="KW-0813">Transport</keyword>
<dbReference type="EMBL" id="CP134849">
    <property type="protein sequence ID" value="WNL18458.1"/>
    <property type="molecule type" value="Genomic_DNA"/>
</dbReference>
<dbReference type="GO" id="GO:1990281">
    <property type="term" value="C:efflux pump complex"/>
    <property type="evidence" value="ECO:0007669"/>
    <property type="project" value="TreeGrafter"/>
</dbReference>
<keyword evidence="8" id="KW-0732">Signal</keyword>